<dbReference type="RefSeq" id="WP_084275946.1">
    <property type="nucleotide sequence ID" value="NZ_AP026671.1"/>
</dbReference>
<dbReference type="EMBL" id="FWWZ01000001">
    <property type="protein sequence ID" value="SMC09729.1"/>
    <property type="molecule type" value="Genomic_DNA"/>
</dbReference>
<dbReference type="OrthoDB" id="5344079at2"/>
<accession>A0A1W1WU64</accession>
<evidence type="ECO:0000313" key="1">
    <source>
        <dbReference type="EMBL" id="SMC09729.1"/>
    </source>
</evidence>
<evidence type="ECO:0000313" key="2">
    <source>
        <dbReference type="Proteomes" id="UP000192602"/>
    </source>
</evidence>
<dbReference type="AlphaFoldDB" id="A0A1W1WU64"/>
<protein>
    <submittedName>
        <fullName evidence="1">Uncharacterized protein</fullName>
    </submittedName>
</protein>
<gene>
    <name evidence="1" type="ORF">SAMN05660197_1551</name>
</gene>
<reference evidence="2" key="1">
    <citation type="submission" date="2017-04" db="EMBL/GenBank/DDBJ databases">
        <authorList>
            <person name="Varghese N."/>
            <person name="Submissions S."/>
        </authorList>
    </citation>
    <scope>NUCLEOTIDE SEQUENCE [LARGE SCALE GENOMIC DNA]</scope>
    <source>
        <strain evidence="2">DSM 16512</strain>
    </source>
</reference>
<sequence>MVAKGFGKNYFRLTAITATVNTVTLQKEAVRCKYFFLVRQFDQKCDPPPDEIVEEHLIENESIEEGSKPCYCNLFFACLAHKVLRLSRIKKPPLCKCRYTKTGIAPPSF</sequence>
<dbReference type="STRING" id="1069081.SAMN05660197_1551"/>
<proteinExistence type="predicted"/>
<keyword evidence="2" id="KW-1185">Reference proteome</keyword>
<dbReference type="Proteomes" id="UP000192602">
    <property type="component" value="Unassembled WGS sequence"/>
</dbReference>
<organism evidence="1 2">
    <name type="scientific">Nitratiruptor tergarcus DSM 16512</name>
    <dbReference type="NCBI Taxonomy" id="1069081"/>
    <lineage>
        <taxon>Bacteria</taxon>
        <taxon>Pseudomonadati</taxon>
        <taxon>Campylobacterota</taxon>
        <taxon>Epsilonproteobacteria</taxon>
        <taxon>Nautiliales</taxon>
        <taxon>Nitratiruptoraceae</taxon>
        <taxon>Nitratiruptor</taxon>
    </lineage>
</organism>
<name>A0A1W1WU64_9BACT</name>